<sequence>MLRARISKRETSSICAFCRHRLSLQLSTPRRRQFSSTKNLADDNGWGSWGGSKSSPWLKQDDFLNEHETLAHKQLLEKQQAERQAPDPPKSKPADNGLQARYVWNAERQQEVEESLRRDGMMLQNDQPRPQRNSKTREGRPSRRPVPLGINSGEIGGISPLRIQFENRPGPETSNGRGNQPRKPFERNDQPRKLSEENSQLRKPFDTNDQLNKLFKRNDVLRKPFERSSLLRTSFEGNDRSNTPGGPTGFVDRSLAKAPREVASKPRLTNDKYPMSFNDFASQSLVRRVSDSNYPIGGYGSQPRANLDNKIDSSRVSNEKSDWGLLARKQSAKESNSEDFWAAMRGTAQSTNRPARALEQSGKTSGTKDPWAAIRGSVTPPPNSQGLNDWGKEFDKKPEYRRTDQPQRSSTGDLSKTAQVLPETAFGTYGQGQTSFSQDRSRDRDRSRRVDRFEGRGGGGRGKRSGWGSRYNNDDDEGGFDYDEYQEKRRLKAQRKAQRESDRTAPQSILLPELISITALAEALKVQPSKFLTQLGELGFEGVSLDSLMAGETAALVAQEYGFEPTVEAGVDRDLKPRPPPEDLTSLPERPPVVTIMGHVDHGKTTLLDYLRESSIAAQEHGGITQRIGAFSVKLSSGKQITFLDTPGHAAFLTMRQRGAYVTDIVVLVVAADDSVKPQTIEAIKHARSAKVPMIVAINKIDKDGARIDQVKHDLAREGVEIEDFGGDVQVVCVSGKTGEGMDDLEENILTLSEILDHRAEVDGAAEGWILESSLKLIGKTATVLVKRGTLRPGDYIAAGLTWAKIRHLRNEAGVEIDEAPPGTPVEILGWKDLPAAGDQVLQAPDEGRAKDAVEYREGLAEREKDAAAQEIISEARRALQEKRAREKAASAAGSGATAPDEAPLPEEENGTRMVNFVVKGDLHGSVEAVCAAILELGNHEVRPRILRSTAGAIHEFDVEHAATSKSVIVNFATTTPGYIKRMAEEQGVTILDHNVIYHLVDDVKKNLSAYLAPEVSSRVLGEAEVLQVFPINVKGRQYRNIAGCRVRNGLVGRSNLFRVYRGGEKVYDGKLETLKHVKRDITEARKGTECGIGFDEFQDFEVGDQIQAYEEVRTQRSL</sequence>
<keyword evidence="2" id="KW-1185">Reference proteome</keyword>
<keyword evidence="1" id="KW-0396">Initiation factor</keyword>
<keyword evidence="1" id="KW-0648">Protein biosynthesis</keyword>
<dbReference type="Proteomes" id="UP001497700">
    <property type="component" value="Unassembled WGS sequence"/>
</dbReference>
<comment type="caution">
    <text evidence="1">The sequence shown here is derived from an EMBL/GenBank/DDBJ whole genome shotgun (WGS) entry which is preliminary data.</text>
</comment>
<evidence type="ECO:0000313" key="1">
    <source>
        <dbReference type="EMBL" id="KAI4859513.1"/>
    </source>
</evidence>
<dbReference type="EMBL" id="MU393629">
    <property type="protein sequence ID" value="KAI4859513.1"/>
    <property type="molecule type" value="Genomic_DNA"/>
</dbReference>
<proteinExistence type="predicted"/>
<name>A0ACB9YKQ0_9PEZI</name>
<evidence type="ECO:0000313" key="2">
    <source>
        <dbReference type="Proteomes" id="UP001497700"/>
    </source>
</evidence>
<organism evidence="1 2">
    <name type="scientific">Hypoxylon rubiginosum</name>
    <dbReference type="NCBI Taxonomy" id="110542"/>
    <lineage>
        <taxon>Eukaryota</taxon>
        <taxon>Fungi</taxon>
        <taxon>Dikarya</taxon>
        <taxon>Ascomycota</taxon>
        <taxon>Pezizomycotina</taxon>
        <taxon>Sordariomycetes</taxon>
        <taxon>Xylariomycetidae</taxon>
        <taxon>Xylariales</taxon>
        <taxon>Hypoxylaceae</taxon>
        <taxon>Hypoxylon</taxon>
    </lineage>
</organism>
<gene>
    <name evidence="1" type="ORF">F4820DRAFT_159753</name>
</gene>
<reference evidence="1 2" key="1">
    <citation type="journal article" date="2022" name="New Phytol.">
        <title>Ecological generalism drives hyperdiversity of secondary metabolite gene clusters in xylarialean endophytes.</title>
        <authorList>
            <person name="Franco M.E.E."/>
            <person name="Wisecaver J.H."/>
            <person name="Arnold A.E."/>
            <person name="Ju Y.M."/>
            <person name="Slot J.C."/>
            <person name="Ahrendt S."/>
            <person name="Moore L.P."/>
            <person name="Eastman K.E."/>
            <person name="Scott K."/>
            <person name="Konkel Z."/>
            <person name="Mondo S.J."/>
            <person name="Kuo A."/>
            <person name="Hayes R.D."/>
            <person name="Haridas S."/>
            <person name="Andreopoulos B."/>
            <person name="Riley R."/>
            <person name="LaButti K."/>
            <person name="Pangilinan J."/>
            <person name="Lipzen A."/>
            <person name="Amirebrahimi M."/>
            <person name="Yan J."/>
            <person name="Adam C."/>
            <person name="Keymanesh K."/>
            <person name="Ng V."/>
            <person name="Louie K."/>
            <person name="Northen T."/>
            <person name="Drula E."/>
            <person name="Henrissat B."/>
            <person name="Hsieh H.M."/>
            <person name="Youens-Clark K."/>
            <person name="Lutzoni F."/>
            <person name="Miadlikowska J."/>
            <person name="Eastwood D.C."/>
            <person name="Hamelin R.C."/>
            <person name="Grigoriev I.V."/>
            <person name="U'Ren J.M."/>
        </authorList>
    </citation>
    <scope>NUCLEOTIDE SEQUENCE [LARGE SCALE GENOMIC DNA]</scope>
    <source>
        <strain evidence="1 2">CBS 119005</strain>
    </source>
</reference>
<protein>
    <submittedName>
        <fullName evidence="1">Initiation factor 2</fullName>
    </submittedName>
</protein>
<accession>A0ACB9YKQ0</accession>